<dbReference type="InterPro" id="IPR036770">
    <property type="entry name" value="Ankyrin_rpt-contain_sf"/>
</dbReference>
<reference evidence="2" key="1">
    <citation type="submission" date="2025-08" db="UniProtKB">
        <authorList>
            <consortium name="Ensembl"/>
        </authorList>
    </citation>
    <scope>IDENTIFICATION</scope>
</reference>
<dbReference type="PROSITE" id="PS50088">
    <property type="entry name" value="ANK_REPEAT"/>
    <property type="match status" value="1"/>
</dbReference>
<dbReference type="SUPFAM" id="SSF48403">
    <property type="entry name" value="Ankyrin repeat"/>
    <property type="match status" value="1"/>
</dbReference>
<organism evidence="2 3">
    <name type="scientific">Cyprinus carpio</name>
    <name type="common">Common carp</name>
    <dbReference type="NCBI Taxonomy" id="7962"/>
    <lineage>
        <taxon>Eukaryota</taxon>
        <taxon>Metazoa</taxon>
        <taxon>Chordata</taxon>
        <taxon>Craniata</taxon>
        <taxon>Vertebrata</taxon>
        <taxon>Euteleostomi</taxon>
        <taxon>Actinopterygii</taxon>
        <taxon>Neopterygii</taxon>
        <taxon>Teleostei</taxon>
        <taxon>Ostariophysi</taxon>
        <taxon>Cypriniformes</taxon>
        <taxon>Cyprinidae</taxon>
        <taxon>Cyprininae</taxon>
        <taxon>Cyprinus</taxon>
    </lineage>
</organism>
<dbReference type="Pfam" id="PF12796">
    <property type="entry name" value="Ank_2"/>
    <property type="match status" value="1"/>
</dbReference>
<name>A0A8C1UT59_CYPCA</name>
<dbReference type="Proteomes" id="UP000694700">
    <property type="component" value="Unplaced"/>
</dbReference>
<proteinExistence type="predicted"/>
<evidence type="ECO:0000313" key="3">
    <source>
        <dbReference type="Proteomes" id="UP000694700"/>
    </source>
</evidence>
<evidence type="ECO:0000256" key="1">
    <source>
        <dbReference type="PROSITE-ProRule" id="PRU00023"/>
    </source>
</evidence>
<protein>
    <submittedName>
        <fullName evidence="2">Uncharacterized protein</fullName>
    </submittedName>
</protein>
<sequence>MYAAYIGHDNIVNLLLETGVSVNTTTCKGLTPLMLAASCGNQSIACFLLQVRFTSVNRDKEKELLAGSVSFFLLTRLQNLVEKTALTVGY</sequence>
<dbReference type="PANTHER" id="PTHR24184:SF6">
    <property type="entry name" value="ANKYRIN REPEAT AND SAM DOMAIN-CONTAINING PROTEIN 3"/>
    <property type="match status" value="1"/>
</dbReference>
<dbReference type="AlphaFoldDB" id="A0A8C1UT59"/>
<dbReference type="Gene3D" id="1.25.40.20">
    <property type="entry name" value="Ankyrin repeat-containing domain"/>
    <property type="match status" value="1"/>
</dbReference>
<accession>A0A8C1UT59</accession>
<dbReference type="Ensembl" id="ENSCCRT00015043405.1">
    <property type="protein sequence ID" value="ENSCCRP00015041988.1"/>
    <property type="gene ID" value="ENSCCRG00015017455.1"/>
</dbReference>
<dbReference type="InterPro" id="IPR002110">
    <property type="entry name" value="Ankyrin_rpt"/>
</dbReference>
<dbReference type="GO" id="GO:0005929">
    <property type="term" value="C:cilium"/>
    <property type="evidence" value="ECO:0007669"/>
    <property type="project" value="TreeGrafter"/>
</dbReference>
<keyword evidence="1" id="KW-0040">ANK repeat</keyword>
<evidence type="ECO:0000313" key="2">
    <source>
        <dbReference type="Ensembl" id="ENSCCRP00015041988.1"/>
    </source>
</evidence>
<feature type="repeat" description="ANK" evidence="1">
    <location>
        <begin position="1"/>
        <end position="27"/>
    </location>
</feature>
<dbReference type="PANTHER" id="PTHR24184">
    <property type="entry name" value="SI:CH211-189E2.2"/>
    <property type="match status" value="1"/>
</dbReference>